<dbReference type="GO" id="GO:0005829">
    <property type="term" value="C:cytosol"/>
    <property type="evidence" value="ECO:0007669"/>
    <property type="project" value="TreeGrafter"/>
</dbReference>
<evidence type="ECO:0000313" key="1">
    <source>
        <dbReference type="EMBL" id="HIW70182.1"/>
    </source>
</evidence>
<dbReference type="AlphaFoldDB" id="A0A9D1U3C3"/>
<dbReference type="Gene3D" id="3.40.50.1000">
    <property type="entry name" value="HAD superfamily/HAD-like"/>
    <property type="match status" value="1"/>
</dbReference>
<organism evidence="1 2">
    <name type="scientific">Candidatus Limosilactobacillus merdipullorum</name>
    <dbReference type="NCBI Taxonomy" id="2838653"/>
    <lineage>
        <taxon>Bacteria</taxon>
        <taxon>Bacillati</taxon>
        <taxon>Bacillota</taxon>
        <taxon>Bacilli</taxon>
        <taxon>Lactobacillales</taxon>
        <taxon>Lactobacillaceae</taxon>
        <taxon>Limosilactobacillus</taxon>
    </lineage>
</organism>
<reference evidence="1" key="1">
    <citation type="journal article" date="2021" name="PeerJ">
        <title>Extensive microbial diversity within the chicken gut microbiome revealed by metagenomics and culture.</title>
        <authorList>
            <person name="Gilroy R."/>
            <person name="Ravi A."/>
            <person name="Getino M."/>
            <person name="Pursley I."/>
            <person name="Horton D.L."/>
            <person name="Alikhan N.F."/>
            <person name="Baker D."/>
            <person name="Gharbi K."/>
            <person name="Hall N."/>
            <person name="Watson M."/>
            <person name="Adriaenssens E.M."/>
            <person name="Foster-Nyarko E."/>
            <person name="Jarju S."/>
            <person name="Secka A."/>
            <person name="Antonio M."/>
            <person name="Oren A."/>
            <person name="Chaudhuri R.R."/>
            <person name="La Ragione R."/>
            <person name="Hildebrand F."/>
            <person name="Pallen M.J."/>
        </authorList>
    </citation>
    <scope>NUCLEOTIDE SEQUENCE</scope>
    <source>
        <strain evidence="1">ChiHejej3B27-2180</strain>
    </source>
</reference>
<sequence length="268" mass="29189">MIKWLFSDIDGTILPYDRPFSPKTVDVLSVCPVPLTLVSGRMPVLMMPMINHLVLSGIQCGNNGAVIFNVDDGKLTTLKTFPLKVATAVTVMTVLAEQFPDVHYCWFGLNEWFANGIDDGVQGEADYTGIDPQIQNRPSASDEVLALLVIVQGLSLREQIIKVIQQLKLPDLQLFWTGGGYLEMTSQEAGKAAALRYVCQQYGLQKDELAVFGDGGNDLPMLEAAGWPVAVANAVPTIKQAAQIVAPADVDDGVARQIECWQREGRLA</sequence>
<comment type="caution">
    <text evidence="1">The sequence shown here is derived from an EMBL/GenBank/DDBJ whole genome shotgun (WGS) entry which is preliminary data.</text>
</comment>
<dbReference type="PANTHER" id="PTHR10000">
    <property type="entry name" value="PHOSPHOSERINE PHOSPHATASE"/>
    <property type="match status" value="1"/>
</dbReference>
<reference evidence="1" key="2">
    <citation type="submission" date="2021-04" db="EMBL/GenBank/DDBJ databases">
        <authorList>
            <person name="Gilroy R."/>
        </authorList>
    </citation>
    <scope>NUCLEOTIDE SEQUENCE</scope>
    <source>
        <strain evidence="1">ChiHejej3B27-2180</strain>
    </source>
</reference>
<dbReference type="PANTHER" id="PTHR10000:SF8">
    <property type="entry name" value="HAD SUPERFAMILY HYDROLASE-LIKE, TYPE 3"/>
    <property type="match status" value="1"/>
</dbReference>
<dbReference type="InterPro" id="IPR036412">
    <property type="entry name" value="HAD-like_sf"/>
</dbReference>
<dbReference type="Gene3D" id="3.30.1240.10">
    <property type="match status" value="1"/>
</dbReference>
<dbReference type="InterPro" id="IPR023214">
    <property type="entry name" value="HAD_sf"/>
</dbReference>
<dbReference type="SUPFAM" id="SSF56784">
    <property type="entry name" value="HAD-like"/>
    <property type="match status" value="1"/>
</dbReference>
<keyword evidence="1" id="KW-0378">Hydrolase</keyword>
<evidence type="ECO:0000313" key="2">
    <source>
        <dbReference type="Proteomes" id="UP000886878"/>
    </source>
</evidence>
<dbReference type="NCBIfam" id="TIGR01484">
    <property type="entry name" value="HAD-SF-IIB"/>
    <property type="match status" value="1"/>
</dbReference>
<dbReference type="Pfam" id="PF08282">
    <property type="entry name" value="Hydrolase_3"/>
    <property type="match status" value="1"/>
</dbReference>
<protein>
    <submittedName>
        <fullName evidence="1">Cof-type HAD-IIB family hydrolase</fullName>
    </submittedName>
</protein>
<proteinExistence type="predicted"/>
<dbReference type="GO" id="GO:0000287">
    <property type="term" value="F:magnesium ion binding"/>
    <property type="evidence" value="ECO:0007669"/>
    <property type="project" value="TreeGrafter"/>
</dbReference>
<dbReference type="GO" id="GO:0016791">
    <property type="term" value="F:phosphatase activity"/>
    <property type="evidence" value="ECO:0007669"/>
    <property type="project" value="TreeGrafter"/>
</dbReference>
<dbReference type="EMBL" id="DXGK01000040">
    <property type="protein sequence ID" value="HIW70182.1"/>
    <property type="molecule type" value="Genomic_DNA"/>
</dbReference>
<gene>
    <name evidence="1" type="ORF">H9876_02195</name>
</gene>
<dbReference type="InterPro" id="IPR006379">
    <property type="entry name" value="HAD-SF_hydro_IIB"/>
</dbReference>
<accession>A0A9D1U3C3</accession>
<name>A0A9D1U3C3_9LACO</name>
<dbReference type="Proteomes" id="UP000886878">
    <property type="component" value="Unassembled WGS sequence"/>
</dbReference>